<gene>
    <name evidence="1" type="ORF">T4A_11027</name>
    <name evidence="2" type="ORF">T4B_9778</name>
    <name evidence="3" type="ORF">T4C_3935</name>
</gene>
<organism evidence="1 4">
    <name type="scientific">Trichinella pseudospiralis</name>
    <name type="common">Parasitic roundworm</name>
    <dbReference type="NCBI Taxonomy" id="6337"/>
    <lineage>
        <taxon>Eukaryota</taxon>
        <taxon>Metazoa</taxon>
        <taxon>Ecdysozoa</taxon>
        <taxon>Nematoda</taxon>
        <taxon>Enoplea</taxon>
        <taxon>Dorylaimia</taxon>
        <taxon>Trichinellida</taxon>
        <taxon>Trichinellidae</taxon>
        <taxon>Trichinella</taxon>
    </lineage>
</organism>
<keyword evidence="5" id="KW-1185">Reference proteome</keyword>
<evidence type="ECO:0000313" key="1">
    <source>
        <dbReference type="EMBL" id="KRY73850.1"/>
    </source>
</evidence>
<dbReference type="Proteomes" id="UP000054826">
    <property type="component" value="Unassembled WGS sequence"/>
</dbReference>
<name>A0A0V1EJG8_TRIPS</name>
<proteinExistence type="predicted"/>
<evidence type="ECO:0000313" key="3">
    <source>
        <dbReference type="EMBL" id="KRZ28860.1"/>
    </source>
</evidence>
<dbReference type="Proteomes" id="UP000054632">
    <property type="component" value="Unassembled WGS sequence"/>
</dbReference>
<sequence>MAQFPKTFAGCCRQIFLLWSRRPRHVKAVESPFIRNNPTETRLQSHSSSGRSSNPSSHVFVIIIDADQDIDHWRRPLPLSFLRVSLRRGSVGVLIWQWLDFITNPGDHKRLYLRACLWSV</sequence>
<evidence type="ECO:0000313" key="5">
    <source>
        <dbReference type="Proteomes" id="UP000054805"/>
    </source>
</evidence>
<evidence type="ECO:0000313" key="2">
    <source>
        <dbReference type="EMBL" id="KRZ06914.1"/>
    </source>
</evidence>
<dbReference type="EMBL" id="JYDV01000147">
    <property type="protein sequence ID" value="KRZ28860.1"/>
    <property type="molecule type" value="Genomic_DNA"/>
</dbReference>
<evidence type="ECO:0000313" key="4">
    <source>
        <dbReference type="Proteomes" id="UP000054632"/>
    </source>
</evidence>
<dbReference type="Proteomes" id="UP000054805">
    <property type="component" value="Unassembled WGS sequence"/>
</dbReference>
<dbReference type="AlphaFoldDB" id="A0A0V1EJG8"/>
<protein>
    <submittedName>
        <fullName evidence="1">Uncharacterized protein</fullName>
    </submittedName>
</protein>
<reference evidence="4 5" key="1">
    <citation type="submission" date="2015-01" db="EMBL/GenBank/DDBJ databases">
        <title>Evolution of Trichinella species and genotypes.</title>
        <authorList>
            <person name="Korhonen P.K."/>
            <person name="Edoardo P."/>
            <person name="Giuseppe L.R."/>
            <person name="Gasser R.B."/>
        </authorList>
    </citation>
    <scope>NUCLEOTIDE SEQUENCE [LARGE SCALE GENOMIC DNA]</scope>
    <source>
        <strain evidence="1">ISS13</strain>
        <strain evidence="3">ISS176</strain>
        <strain evidence="2">ISS588</strain>
    </source>
</reference>
<dbReference type="EMBL" id="JYDR01000030">
    <property type="protein sequence ID" value="KRY73850.1"/>
    <property type="molecule type" value="Genomic_DNA"/>
</dbReference>
<dbReference type="EMBL" id="JYDS01000429">
    <property type="protein sequence ID" value="KRZ06914.1"/>
    <property type="molecule type" value="Genomic_DNA"/>
</dbReference>
<accession>A0A0V1EJG8</accession>
<comment type="caution">
    <text evidence="1">The sequence shown here is derived from an EMBL/GenBank/DDBJ whole genome shotgun (WGS) entry which is preliminary data.</text>
</comment>